<proteinExistence type="predicted"/>
<gene>
    <name evidence="1" type="ORF">Tfer_1681</name>
</gene>
<accession>A0A0L6W292</accession>
<evidence type="ECO:0000313" key="2">
    <source>
        <dbReference type="Proteomes" id="UP000037175"/>
    </source>
</evidence>
<dbReference type="AlphaFoldDB" id="A0A0L6W292"/>
<keyword evidence="2" id="KW-1185">Reference proteome</keyword>
<organism evidence="1 2">
    <name type="scientific">Thermincola ferriacetica</name>
    <dbReference type="NCBI Taxonomy" id="281456"/>
    <lineage>
        <taxon>Bacteria</taxon>
        <taxon>Bacillati</taxon>
        <taxon>Bacillota</taxon>
        <taxon>Clostridia</taxon>
        <taxon>Eubacteriales</taxon>
        <taxon>Thermincolaceae</taxon>
        <taxon>Thermincola</taxon>
    </lineage>
</organism>
<name>A0A0L6W292_9FIRM</name>
<evidence type="ECO:0000313" key="1">
    <source>
        <dbReference type="EMBL" id="KNZ69660.1"/>
    </source>
</evidence>
<comment type="caution">
    <text evidence="1">The sequence shown here is derived from an EMBL/GenBank/DDBJ whole genome shotgun (WGS) entry which is preliminary data.</text>
</comment>
<reference evidence="2" key="1">
    <citation type="submission" date="2015-07" db="EMBL/GenBank/DDBJ databases">
        <title>Complete Genome of Thermincola ferriacetica strain Z-0001T.</title>
        <authorList>
            <person name="Lusk B."/>
            <person name="Badalamenti J.P."/>
            <person name="Parameswaran P."/>
            <person name="Bond D.R."/>
            <person name="Torres C.I."/>
        </authorList>
    </citation>
    <scope>NUCLEOTIDE SEQUENCE [LARGE SCALE GENOMIC DNA]</scope>
    <source>
        <strain evidence="2">Z-0001</strain>
    </source>
</reference>
<sequence length="85" mass="9656">MGSGNISDILQGKITIVENIREKYQNNLLVNFFCNHKTKWRDRQNGRPGNNTPKVIYSNRVENAYSGQNLPAIMDETNQSKSTLA</sequence>
<dbReference type="Proteomes" id="UP000037175">
    <property type="component" value="Unassembled WGS sequence"/>
</dbReference>
<dbReference type="RefSeq" id="WP_152909007.1">
    <property type="nucleotide sequence ID" value="NZ_LGTE01000010.1"/>
</dbReference>
<dbReference type="EMBL" id="LGTE01000010">
    <property type="protein sequence ID" value="KNZ69660.1"/>
    <property type="molecule type" value="Genomic_DNA"/>
</dbReference>
<protein>
    <submittedName>
        <fullName evidence="1">Uncharacterized protein</fullName>
    </submittedName>
</protein>